<dbReference type="GO" id="GO:0036286">
    <property type="term" value="C:eisosome filament"/>
    <property type="evidence" value="ECO:0007669"/>
    <property type="project" value="TreeGrafter"/>
</dbReference>
<dbReference type="GO" id="GO:0006897">
    <property type="term" value="P:endocytosis"/>
    <property type="evidence" value="ECO:0007669"/>
    <property type="project" value="TreeGrafter"/>
</dbReference>
<reference evidence="2" key="1">
    <citation type="journal article" date="2014" name="Proc. Natl. Acad. Sci. U.S.A.">
        <title>Extensive sampling of basidiomycete genomes demonstrates inadequacy of the white-rot/brown-rot paradigm for wood decay fungi.</title>
        <authorList>
            <person name="Riley R."/>
            <person name="Salamov A.A."/>
            <person name="Brown D.W."/>
            <person name="Nagy L.G."/>
            <person name="Floudas D."/>
            <person name="Held B.W."/>
            <person name="Levasseur A."/>
            <person name="Lombard V."/>
            <person name="Morin E."/>
            <person name="Otillar R."/>
            <person name="Lindquist E.A."/>
            <person name="Sun H."/>
            <person name="LaButti K.M."/>
            <person name="Schmutz J."/>
            <person name="Jabbour D."/>
            <person name="Luo H."/>
            <person name="Baker S.E."/>
            <person name="Pisabarro A.G."/>
            <person name="Walton J.D."/>
            <person name="Blanchette R.A."/>
            <person name="Henrissat B."/>
            <person name="Martin F."/>
            <person name="Cullen D."/>
            <person name="Hibbett D.S."/>
            <person name="Grigoriev I.V."/>
        </authorList>
    </citation>
    <scope>NUCLEOTIDE SEQUENCE [LARGE SCALE GENOMIC DNA]</scope>
    <source>
        <strain evidence="2">FD-172 SS1</strain>
    </source>
</reference>
<dbReference type="InterPro" id="IPR028245">
    <property type="entry name" value="PIL1/LSP1"/>
</dbReference>
<protein>
    <submittedName>
        <fullName evidence="1">Uncharacterized protein</fullName>
    </submittedName>
</protein>
<dbReference type="AlphaFoldDB" id="A0A067MD43"/>
<dbReference type="OrthoDB" id="3358861at2759"/>
<dbReference type="GO" id="GO:0005886">
    <property type="term" value="C:plasma membrane"/>
    <property type="evidence" value="ECO:0007669"/>
    <property type="project" value="TreeGrafter"/>
</dbReference>
<dbReference type="EMBL" id="KL198049">
    <property type="protein sequence ID" value="KDQ12630.1"/>
    <property type="molecule type" value="Genomic_DNA"/>
</dbReference>
<gene>
    <name evidence="1" type="ORF">BOTBODRAFT_413835</name>
</gene>
<dbReference type="InterPro" id="IPR027267">
    <property type="entry name" value="AH/BAR_dom_sf"/>
</dbReference>
<dbReference type="HOGENOM" id="CLU_085246_0_0_1"/>
<organism evidence="1 2">
    <name type="scientific">Botryobasidium botryosum (strain FD-172 SS1)</name>
    <dbReference type="NCBI Taxonomy" id="930990"/>
    <lineage>
        <taxon>Eukaryota</taxon>
        <taxon>Fungi</taxon>
        <taxon>Dikarya</taxon>
        <taxon>Basidiomycota</taxon>
        <taxon>Agaricomycotina</taxon>
        <taxon>Agaricomycetes</taxon>
        <taxon>Cantharellales</taxon>
        <taxon>Botryobasidiaceae</taxon>
        <taxon>Botryobasidium</taxon>
    </lineage>
</organism>
<dbReference type="STRING" id="930990.A0A067MD43"/>
<dbReference type="GO" id="GO:0070941">
    <property type="term" value="P:eisosome assembly"/>
    <property type="evidence" value="ECO:0007669"/>
    <property type="project" value="TreeGrafter"/>
</dbReference>
<dbReference type="InParanoid" id="A0A067MD43"/>
<sequence>MVHRSNDTRLLTSLIKSERDYTTSLNSVLMHSYTSSASLKAYASASSPSMGNIIISIAGLFAAADDALKKYVASVEAWREELKEIKELEDELGVVLRDREILVTRLVKVTKQKPPTAPPPSTGYSRFGGGQPETKLSLAQAELQACEAHLAGMESELEVRRRRALRNGLEARCKALVDCGWVWGEKGKDGLRKLHSIGVENGSNGTVEGKPEYLNLNMACTVDSA</sequence>
<evidence type="ECO:0000313" key="2">
    <source>
        <dbReference type="Proteomes" id="UP000027195"/>
    </source>
</evidence>
<accession>A0A067MD43</accession>
<dbReference type="PANTHER" id="PTHR31962">
    <property type="entry name" value="SPHINGOLIPID LONG CHAIN BASE-RESPONSIVE PROTEIN PIL1"/>
    <property type="match status" value="1"/>
</dbReference>
<dbReference type="Gene3D" id="1.20.1270.60">
    <property type="entry name" value="Arfaptin homology (AH) domain/BAR domain"/>
    <property type="match status" value="1"/>
</dbReference>
<evidence type="ECO:0000313" key="1">
    <source>
        <dbReference type="EMBL" id="KDQ12630.1"/>
    </source>
</evidence>
<name>A0A067MD43_BOTB1</name>
<dbReference type="Proteomes" id="UP000027195">
    <property type="component" value="Unassembled WGS sequence"/>
</dbReference>
<dbReference type="GO" id="GO:0008289">
    <property type="term" value="F:lipid binding"/>
    <property type="evidence" value="ECO:0007669"/>
    <property type="project" value="TreeGrafter"/>
</dbReference>
<dbReference type="PANTHER" id="PTHR31962:SF1">
    <property type="entry name" value="SPHINGOLIPID LONG CHAIN BASE-RESPONSIVE PROTEIN PIL1"/>
    <property type="match status" value="1"/>
</dbReference>
<proteinExistence type="predicted"/>
<keyword evidence="2" id="KW-1185">Reference proteome</keyword>